<sequence>PDIFAPLGSSDHNSIMWTPTVKRSLIKERQQAFHSSDAQLWRLYRRKVQKFYEEKVRNTRKDDVRQWWRTVNVLSGRTYSQSCFTLERDGVVLSEGELAESLNQYYATVAADIPPL</sequence>
<evidence type="ECO:0008006" key="3">
    <source>
        <dbReference type="Google" id="ProtNLM"/>
    </source>
</evidence>
<comment type="caution">
    <text evidence="1">The sequence shown here is derived from an EMBL/GenBank/DDBJ whole genome shotgun (WGS) entry which is preliminary data.</text>
</comment>
<feature type="non-terminal residue" evidence="1">
    <location>
        <position position="116"/>
    </location>
</feature>
<dbReference type="Proteomes" id="UP001159427">
    <property type="component" value="Unassembled WGS sequence"/>
</dbReference>
<evidence type="ECO:0000313" key="2">
    <source>
        <dbReference type="Proteomes" id="UP001159427"/>
    </source>
</evidence>
<proteinExistence type="predicted"/>
<dbReference type="EMBL" id="CALNXI010001362">
    <property type="protein sequence ID" value="CAH3166426.1"/>
    <property type="molecule type" value="Genomic_DNA"/>
</dbReference>
<protein>
    <recommendedName>
        <fullName evidence="3">Reverse transcriptase</fullName>
    </recommendedName>
</protein>
<accession>A0ABN8QMN6</accession>
<name>A0ABN8QMN6_9CNID</name>
<reference evidence="1 2" key="1">
    <citation type="submission" date="2022-05" db="EMBL/GenBank/DDBJ databases">
        <authorList>
            <consortium name="Genoscope - CEA"/>
            <person name="William W."/>
        </authorList>
    </citation>
    <scope>NUCLEOTIDE SEQUENCE [LARGE SCALE GENOMIC DNA]</scope>
</reference>
<feature type="non-terminal residue" evidence="1">
    <location>
        <position position="1"/>
    </location>
</feature>
<gene>
    <name evidence="1" type="ORF">PEVE_00005699</name>
</gene>
<organism evidence="1 2">
    <name type="scientific">Porites evermanni</name>
    <dbReference type="NCBI Taxonomy" id="104178"/>
    <lineage>
        <taxon>Eukaryota</taxon>
        <taxon>Metazoa</taxon>
        <taxon>Cnidaria</taxon>
        <taxon>Anthozoa</taxon>
        <taxon>Hexacorallia</taxon>
        <taxon>Scleractinia</taxon>
        <taxon>Fungiina</taxon>
        <taxon>Poritidae</taxon>
        <taxon>Porites</taxon>
    </lineage>
</organism>
<evidence type="ECO:0000313" key="1">
    <source>
        <dbReference type="EMBL" id="CAH3166426.1"/>
    </source>
</evidence>
<keyword evidence="2" id="KW-1185">Reference proteome</keyword>